<name>A0A7X8TRU2_9VIBR</name>
<evidence type="ECO:0000259" key="4">
    <source>
        <dbReference type="PROSITE" id="PS01124"/>
    </source>
</evidence>
<evidence type="ECO:0000256" key="1">
    <source>
        <dbReference type="ARBA" id="ARBA00023015"/>
    </source>
</evidence>
<dbReference type="Pfam" id="PF12833">
    <property type="entry name" value="HTH_18"/>
    <property type="match status" value="1"/>
</dbReference>
<gene>
    <name evidence="5" type="ORF">HGP28_11970</name>
</gene>
<dbReference type="InterPro" id="IPR020449">
    <property type="entry name" value="Tscrpt_reg_AraC-type_HTH"/>
</dbReference>
<evidence type="ECO:0000313" key="5">
    <source>
        <dbReference type="EMBL" id="NLS13609.1"/>
    </source>
</evidence>
<dbReference type="RefSeq" id="WP_168836703.1">
    <property type="nucleotide sequence ID" value="NZ_JABAIK010000010.1"/>
</dbReference>
<accession>A0A7X8TRU2</accession>
<dbReference type="PRINTS" id="PR00032">
    <property type="entry name" value="HTHARAC"/>
</dbReference>
<dbReference type="PROSITE" id="PS01124">
    <property type="entry name" value="HTH_ARAC_FAMILY_2"/>
    <property type="match status" value="1"/>
</dbReference>
<dbReference type="SUPFAM" id="SSF46689">
    <property type="entry name" value="Homeodomain-like"/>
    <property type="match status" value="1"/>
</dbReference>
<dbReference type="PROSITE" id="PS00041">
    <property type="entry name" value="HTH_ARAC_FAMILY_1"/>
    <property type="match status" value="1"/>
</dbReference>
<keyword evidence="2" id="KW-0238">DNA-binding</keyword>
<proteinExistence type="predicted"/>
<dbReference type="SMART" id="SM00342">
    <property type="entry name" value="HTH_ARAC"/>
    <property type="match status" value="1"/>
</dbReference>
<dbReference type="GO" id="GO:0003700">
    <property type="term" value="F:DNA-binding transcription factor activity"/>
    <property type="evidence" value="ECO:0007669"/>
    <property type="project" value="InterPro"/>
</dbReference>
<keyword evidence="6" id="KW-1185">Reference proteome</keyword>
<protein>
    <submittedName>
        <fullName evidence="5">Helix-turn-helix transcriptional regulator</fullName>
    </submittedName>
</protein>
<dbReference type="GO" id="GO:0043565">
    <property type="term" value="F:sequence-specific DNA binding"/>
    <property type="evidence" value="ECO:0007669"/>
    <property type="project" value="InterPro"/>
</dbReference>
<evidence type="ECO:0000256" key="2">
    <source>
        <dbReference type="ARBA" id="ARBA00023125"/>
    </source>
</evidence>
<feature type="domain" description="HTH araC/xylS-type" evidence="4">
    <location>
        <begin position="134"/>
        <end position="231"/>
    </location>
</feature>
<dbReference type="AlphaFoldDB" id="A0A7X8TRU2"/>
<dbReference type="PANTHER" id="PTHR43280">
    <property type="entry name" value="ARAC-FAMILY TRANSCRIPTIONAL REGULATOR"/>
    <property type="match status" value="1"/>
</dbReference>
<dbReference type="InterPro" id="IPR018062">
    <property type="entry name" value="HTH_AraC-typ_CS"/>
</dbReference>
<dbReference type="InterPro" id="IPR009057">
    <property type="entry name" value="Homeodomain-like_sf"/>
</dbReference>
<dbReference type="EMBL" id="JABAIK010000010">
    <property type="protein sequence ID" value="NLS13609.1"/>
    <property type="molecule type" value="Genomic_DNA"/>
</dbReference>
<dbReference type="Proteomes" id="UP000535589">
    <property type="component" value="Unassembled WGS sequence"/>
</dbReference>
<sequence length="233" mass="27013">MEINSKELNLRGGSSNFYLAKFRRNHIISFSCCGYLSHKRNLIKFSEGEIIFLPKNEIIRVFVFGELSSNLKIRLYKCRGAFHNDFFSDISSYLKAMSLIKSNDDYIPKALDFYISHVVQKRILDGAKDSKFKAKLRNVVLSNVTEKWTYSRLGAVLYMSQSTLYRALRKEGILLIDFVDDIRLEYSRGLLKRTNLAIGEVCYNSGFNSGSYFSKKFRAKYGMTPSEYRKSRL</sequence>
<dbReference type="PANTHER" id="PTHR43280:SF28">
    <property type="entry name" value="HTH-TYPE TRANSCRIPTIONAL ACTIVATOR RHAS"/>
    <property type="match status" value="1"/>
</dbReference>
<comment type="caution">
    <text evidence="5">The sequence shown here is derived from an EMBL/GenBank/DDBJ whole genome shotgun (WGS) entry which is preliminary data.</text>
</comment>
<reference evidence="5 6" key="1">
    <citation type="submission" date="2020-04" db="EMBL/GenBank/DDBJ databases">
        <title>Vibrio sp. SM6, a novel species isolated from seawater.</title>
        <authorList>
            <person name="Wang X."/>
        </authorList>
    </citation>
    <scope>NUCLEOTIDE SEQUENCE [LARGE SCALE GENOMIC DNA]</scope>
    <source>
        <strain evidence="5 6">SM6</strain>
    </source>
</reference>
<keyword evidence="3" id="KW-0804">Transcription</keyword>
<organism evidence="5 6">
    <name type="scientific">Vibrio agarilyticus</name>
    <dbReference type="NCBI Taxonomy" id="2726741"/>
    <lineage>
        <taxon>Bacteria</taxon>
        <taxon>Pseudomonadati</taxon>
        <taxon>Pseudomonadota</taxon>
        <taxon>Gammaproteobacteria</taxon>
        <taxon>Vibrionales</taxon>
        <taxon>Vibrionaceae</taxon>
        <taxon>Vibrio</taxon>
    </lineage>
</organism>
<keyword evidence="1" id="KW-0805">Transcription regulation</keyword>
<evidence type="ECO:0000256" key="3">
    <source>
        <dbReference type="ARBA" id="ARBA00023163"/>
    </source>
</evidence>
<dbReference type="InterPro" id="IPR018060">
    <property type="entry name" value="HTH_AraC"/>
</dbReference>
<dbReference type="Gene3D" id="1.10.10.60">
    <property type="entry name" value="Homeodomain-like"/>
    <property type="match status" value="1"/>
</dbReference>
<evidence type="ECO:0000313" key="6">
    <source>
        <dbReference type="Proteomes" id="UP000535589"/>
    </source>
</evidence>